<feature type="region of interest" description="Disordered" evidence="2">
    <location>
        <begin position="934"/>
        <end position="956"/>
    </location>
</feature>
<feature type="compositionally biased region" description="Polar residues" evidence="2">
    <location>
        <begin position="934"/>
        <end position="944"/>
    </location>
</feature>
<feature type="compositionally biased region" description="Basic and acidic residues" evidence="2">
    <location>
        <begin position="293"/>
        <end position="322"/>
    </location>
</feature>
<name>A0A8S4RBE7_9NEOP</name>
<dbReference type="Gene3D" id="4.10.280.10">
    <property type="entry name" value="Helix-loop-helix DNA-binding domain"/>
    <property type="match status" value="1"/>
</dbReference>
<dbReference type="Proteomes" id="UP000838756">
    <property type="component" value="Unassembled WGS sequence"/>
</dbReference>
<feature type="compositionally biased region" description="Low complexity" evidence="2">
    <location>
        <begin position="486"/>
        <end position="495"/>
    </location>
</feature>
<sequence>MGPSPTNKQRTPSRCREWERQRRIKFNDAISTLGEVVKTINKANNNEEADNVQYPKIEIVQKAIVCLSNFVQEKTQLKADILALEVKLEAIEKQKNNKRDVSIQVTLGINKKGQNGKCVKLIMQQKPKEKKDSSKYKCPPKLPKLLPITNLKKENTIVMLPATPYIFPQRPVLFPQGPTIVLVDTSLQQLNKPTTIPIINRNMNDITKTTMVNVLPISAYSHPLSAKIKKSSTKTRNNTNRKNAKKTKLIESIDNKKEENVESKGKPFEELSKSDDNSSNDKKATTTEAVIKTSKDTLNTDKPKLPESEKFDTEDTAKEIITKTDSNTTQDESFTSQPTCSESSISDSNKETIVILPKFTTAAEKLTNSVIIQDASTKSSKIPPDKDAVQNEFKNKENKMHTIIDTTICESVVDGGNARLELAEELLAASPTAAFLMSFPLVSGNRADSPAEEAPTTNVKETNRRNETPSQQISYFDKSNTEIKSKTSSKSHNTTIPTSATNTVSHKTTEQQKCETTKTSNAKIASVPATTNENPFLNLPSIIPSSCTLTDSTFGLDFDCNSTKASQATNYTTSNNIFYKSDPFNTVKSTIYSTSSISSGHEFNSLGLYPCAMENCSGKNKSDYSNVEDNLMKINSSRLTYDIDLGWSHKGLDFVNCTTGTNTLHKDTILTTAATPFSTAYNPFNPDFHVPLVSNPSKKNPVTKASTFPEPISSFYSQSTNLWPEDVSSIHTNSNVSRNFIQKQQNYFTPENINPNMNSKTGIAKFDNKSMTENTPNIVKSSPVVDQHIVEKYTKKSPNKMHINWMTSEIRPLQNNCNQNQTNLKESVKIPYSQVDQITKKPSQNDSYFPINMHNFPTQSNHEEHQVWPTARPAGTTEISIEPPPINLPTLVGDLALGPHDKKKGEIGNRILPHSELQSCGNFLSVTQLMNRSSDNMPSRSNGPINEPHKSISSKQNISHVVNESNRKPMLAHPQICYGFNDSKVTNPYENITQFSQTKCKSNSKPDKSSKAHKNNYSAEALIRGGSTCNQKLHDNNNIKFMGNPQKYNDFNVSHDSGIAQVSHFPPILDYSENNFAGQQLSGTTLYNSTTNTISNSFYSNFMPGSSNLMAGNYAGGSFSSDFVDYSQVAEYWEGETSIGDVKLT</sequence>
<evidence type="ECO:0000256" key="2">
    <source>
        <dbReference type="SAM" id="MobiDB-lite"/>
    </source>
</evidence>
<accession>A0A8S4RBE7</accession>
<feature type="compositionally biased region" description="Polar residues" evidence="2">
    <location>
        <begin position="323"/>
        <end position="345"/>
    </location>
</feature>
<dbReference type="InterPro" id="IPR011598">
    <property type="entry name" value="bHLH_dom"/>
</dbReference>
<evidence type="ECO:0000313" key="4">
    <source>
        <dbReference type="EMBL" id="CAH2232761.1"/>
    </source>
</evidence>
<dbReference type="OrthoDB" id="60033at2759"/>
<feature type="compositionally biased region" description="Basic and acidic residues" evidence="2">
    <location>
        <begin position="507"/>
        <end position="516"/>
    </location>
</feature>
<dbReference type="InterPro" id="IPR036638">
    <property type="entry name" value="HLH_DNA-bd_sf"/>
</dbReference>
<keyword evidence="5" id="KW-1185">Reference proteome</keyword>
<dbReference type="SUPFAM" id="SSF47459">
    <property type="entry name" value="HLH, helix-loop-helix DNA-binding domain"/>
    <property type="match status" value="1"/>
</dbReference>
<dbReference type="AlphaFoldDB" id="A0A8S4RBE7"/>
<feature type="compositionally biased region" description="Basic and acidic residues" evidence="2">
    <location>
        <begin position="248"/>
        <end position="285"/>
    </location>
</feature>
<feature type="domain" description="BHLH" evidence="3">
    <location>
        <begin position="16"/>
        <end position="76"/>
    </location>
</feature>
<comment type="caution">
    <text evidence="4">The sequence shown here is derived from an EMBL/GenBank/DDBJ whole genome shotgun (WGS) entry which is preliminary data.</text>
</comment>
<dbReference type="GO" id="GO:0046983">
    <property type="term" value="F:protein dimerization activity"/>
    <property type="evidence" value="ECO:0007669"/>
    <property type="project" value="InterPro"/>
</dbReference>
<reference evidence="4" key="1">
    <citation type="submission" date="2022-03" db="EMBL/GenBank/DDBJ databases">
        <authorList>
            <person name="Lindestad O."/>
        </authorList>
    </citation>
    <scope>NUCLEOTIDE SEQUENCE</scope>
</reference>
<proteinExistence type="predicted"/>
<gene>
    <name evidence="4" type="primary">jg15508</name>
    <name evidence="4" type="ORF">PAEG_LOCUS10975</name>
</gene>
<protein>
    <submittedName>
        <fullName evidence="4">Jg15508 protein</fullName>
    </submittedName>
</protein>
<keyword evidence="1" id="KW-0175">Coiled coil</keyword>
<dbReference type="EMBL" id="CAKXAJ010024915">
    <property type="protein sequence ID" value="CAH2232761.1"/>
    <property type="molecule type" value="Genomic_DNA"/>
</dbReference>
<dbReference type="CDD" id="cd00083">
    <property type="entry name" value="bHLH_SF"/>
    <property type="match status" value="1"/>
</dbReference>
<dbReference type="SMART" id="SM00353">
    <property type="entry name" value="HLH"/>
    <property type="match status" value="1"/>
</dbReference>
<feature type="compositionally biased region" description="Polar residues" evidence="2">
    <location>
        <begin position="496"/>
        <end position="506"/>
    </location>
</feature>
<organism evidence="4 5">
    <name type="scientific">Pararge aegeria aegeria</name>
    <dbReference type="NCBI Taxonomy" id="348720"/>
    <lineage>
        <taxon>Eukaryota</taxon>
        <taxon>Metazoa</taxon>
        <taxon>Ecdysozoa</taxon>
        <taxon>Arthropoda</taxon>
        <taxon>Hexapoda</taxon>
        <taxon>Insecta</taxon>
        <taxon>Pterygota</taxon>
        <taxon>Neoptera</taxon>
        <taxon>Endopterygota</taxon>
        <taxon>Lepidoptera</taxon>
        <taxon>Glossata</taxon>
        <taxon>Ditrysia</taxon>
        <taxon>Papilionoidea</taxon>
        <taxon>Nymphalidae</taxon>
        <taxon>Satyrinae</taxon>
        <taxon>Satyrini</taxon>
        <taxon>Parargina</taxon>
        <taxon>Pararge</taxon>
    </lineage>
</organism>
<feature type="region of interest" description="Disordered" evidence="2">
    <location>
        <begin position="445"/>
        <end position="520"/>
    </location>
</feature>
<feature type="region of interest" description="Disordered" evidence="2">
    <location>
        <begin position="226"/>
        <end position="345"/>
    </location>
</feature>
<feature type="coiled-coil region" evidence="1">
    <location>
        <begin position="74"/>
        <end position="101"/>
    </location>
</feature>
<evidence type="ECO:0000256" key="1">
    <source>
        <dbReference type="SAM" id="Coils"/>
    </source>
</evidence>
<evidence type="ECO:0000259" key="3">
    <source>
        <dbReference type="SMART" id="SM00353"/>
    </source>
</evidence>
<feature type="compositionally biased region" description="Polar residues" evidence="2">
    <location>
        <begin position="468"/>
        <end position="478"/>
    </location>
</feature>
<evidence type="ECO:0000313" key="5">
    <source>
        <dbReference type="Proteomes" id="UP000838756"/>
    </source>
</evidence>